<accession>E1A2Q5</accession>
<organism evidence="1 2">
    <name type="scientific">Aeromonas phage phiAS5</name>
    <dbReference type="NCBI Taxonomy" id="879630"/>
    <lineage>
        <taxon>Viruses</taxon>
        <taxon>Duplodnaviria</taxon>
        <taxon>Heunggongvirae</taxon>
        <taxon>Uroviricota</taxon>
        <taxon>Caudoviricetes</taxon>
        <taxon>Pantevenvirales</taxon>
        <taxon>Straboviridae</taxon>
        <taxon>Chrysonvirus</taxon>
        <taxon>Chrysonvirus as5</taxon>
    </lineage>
</organism>
<dbReference type="OrthoDB" id="29186at10239"/>
<dbReference type="RefSeq" id="YP_003969447.1">
    <property type="nucleotide sequence ID" value="NC_014636.1"/>
</dbReference>
<proteinExistence type="predicted"/>
<dbReference type="Proteomes" id="UP000002236">
    <property type="component" value="Segment"/>
</dbReference>
<dbReference type="KEGG" id="vg:9861565"/>
<sequence>MIQNNINVQINVAENYAECNFEADLISYMLKIKLLESGIPVIIDPLSIRSDVISVKHGKLKQEIIRTGIVADSYYNFTWKQND</sequence>
<dbReference type="GeneID" id="9861565"/>
<reference evidence="1 2" key="1">
    <citation type="journal article" date="2012" name="Vet. Microbiol.">
        <title>Complete genome sequence and characterization of a broad-host range T4-like bacteriophage phiAS5 infecting Aeromonas salmonicida subsp. salmonicida.</title>
        <authorList>
            <person name="Kim J.H."/>
            <person name="Son J.S."/>
            <person name="Choi Y.J."/>
            <person name="Choresca C.H.Jr."/>
            <person name="Shin S.P."/>
            <person name="Han J.E."/>
            <person name="Jun J.W."/>
            <person name="Park S.C."/>
        </authorList>
    </citation>
    <scope>NUCLEOTIDE SEQUENCE [LARGE SCALE GENOMIC DNA]</scope>
</reference>
<evidence type="ECO:0000313" key="2">
    <source>
        <dbReference type="Proteomes" id="UP000002236"/>
    </source>
</evidence>
<dbReference type="EMBL" id="HM452126">
    <property type="protein sequence ID" value="ADM80001.1"/>
    <property type="molecule type" value="Genomic_DNA"/>
</dbReference>
<keyword evidence="2" id="KW-1185">Reference proteome</keyword>
<evidence type="ECO:0000313" key="1">
    <source>
        <dbReference type="EMBL" id="ADM80001.1"/>
    </source>
</evidence>
<name>E1A2Q5_9CAUD</name>
<protein>
    <submittedName>
        <fullName evidence="1">Uncharacterized protein</fullName>
    </submittedName>
</protein>
<gene>
    <name evidence="1" type="ORF">phiAS5_ORF0158</name>
</gene>